<evidence type="ECO:0000313" key="3">
    <source>
        <dbReference type="EMBL" id="RKX70852.1"/>
    </source>
</evidence>
<keyword evidence="1" id="KW-1133">Transmembrane helix</keyword>
<evidence type="ECO:0000256" key="1">
    <source>
        <dbReference type="SAM" id="Phobius"/>
    </source>
</evidence>
<feature type="transmembrane region" description="Helical" evidence="1">
    <location>
        <begin position="332"/>
        <end position="351"/>
    </location>
</feature>
<evidence type="ECO:0000313" key="4">
    <source>
        <dbReference type="Proteomes" id="UP000268469"/>
    </source>
</evidence>
<reference evidence="3 4" key="1">
    <citation type="submission" date="2018-06" db="EMBL/GenBank/DDBJ databases">
        <title>Extensive metabolic versatility and redundancy in microbially diverse, dynamic hydrothermal sediments.</title>
        <authorList>
            <person name="Dombrowski N."/>
            <person name="Teske A."/>
            <person name="Baker B.J."/>
        </authorList>
    </citation>
    <scope>NUCLEOTIDE SEQUENCE [LARGE SCALE GENOMIC DNA]</scope>
    <source>
        <strain evidence="3">B36_G15</strain>
    </source>
</reference>
<feature type="transmembrane region" description="Helical" evidence="1">
    <location>
        <begin position="113"/>
        <end position="133"/>
    </location>
</feature>
<keyword evidence="1" id="KW-0472">Membrane</keyword>
<evidence type="ECO:0000259" key="2">
    <source>
        <dbReference type="PROSITE" id="PS50853"/>
    </source>
</evidence>
<keyword evidence="1" id="KW-0812">Transmembrane</keyword>
<sequence length="364" mass="39542">MIPLLFLLLPPSGVSVFDTPNDGGGSITVRWELSPEDSLLSGYLVERSTHPDTGFSAVGRVGRGRDEFVDNTTEDGKIYYYRIRARIGEDLSPPSPISKGVSSSPQWFHFGKINVLIGIVTFTFFLFYFIAAAKAGRELFIRKIAGLDALEEAVGRATEMGRPILFVPGLSTMTDVATIAAMNILGEVAKTAARYETPLIVPNCDPIVMTVAQEVVKEAYTAAGHPEAYNPDKVFFLSSSQFAFAAGIGGIMMRDKPATNLFMGMFYAESLILAETGAATGAVQIAGTDAAMQLPFFVVACDYTLMGEEFYAASAYLSREPILVGSIKAQDYSKIILLLATLLGPILYFAFRLDLIKQLFQIAR</sequence>
<name>A0A660SJZ1_UNCW3</name>
<proteinExistence type="predicted"/>
<feature type="domain" description="Fibronectin type-III" evidence="2">
    <location>
        <begin position="10"/>
        <end position="106"/>
    </location>
</feature>
<dbReference type="EMBL" id="QNBE01000025">
    <property type="protein sequence ID" value="RKX70852.1"/>
    <property type="molecule type" value="Genomic_DNA"/>
</dbReference>
<dbReference type="Pfam" id="PF20539">
    <property type="entry name" value="DUF6754"/>
    <property type="match status" value="1"/>
</dbReference>
<dbReference type="Gene3D" id="2.60.40.10">
    <property type="entry name" value="Immunoglobulins"/>
    <property type="match status" value="1"/>
</dbReference>
<feature type="transmembrane region" description="Helical" evidence="1">
    <location>
        <begin position="234"/>
        <end position="253"/>
    </location>
</feature>
<accession>A0A660SJZ1</accession>
<dbReference type="AlphaFoldDB" id="A0A660SJZ1"/>
<comment type="caution">
    <text evidence="3">The sequence shown here is derived from an EMBL/GenBank/DDBJ whole genome shotgun (WGS) entry which is preliminary data.</text>
</comment>
<dbReference type="InterPro" id="IPR046642">
    <property type="entry name" value="DUF6754"/>
</dbReference>
<dbReference type="PROSITE" id="PS50853">
    <property type="entry name" value="FN3"/>
    <property type="match status" value="1"/>
</dbReference>
<dbReference type="SUPFAM" id="SSF49265">
    <property type="entry name" value="Fibronectin type III"/>
    <property type="match status" value="1"/>
</dbReference>
<organism evidence="3 4">
    <name type="scientific">candidate division WOR-3 bacterium</name>
    <dbReference type="NCBI Taxonomy" id="2052148"/>
    <lineage>
        <taxon>Bacteria</taxon>
        <taxon>Bacteria division WOR-3</taxon>
    </lineage>
</organism>
<dbReference type="CDD" id="cd00063">
    <property type="entry name" value="FN3"/>
    <property type="match status" value="1"/>
</dbReference>
<dbReference type="InterPro" id="IPR003961">
    <property type="entry name" value="FN3_dom"/>
</dbReference>
<dbReference type="Proteomes" id="UP000268469">
    <property type="component" value="Unassembled WGS sequence"/>
</dbReference>
<protein>
    <recommendedName>
        <fullName evidence="2">Fibronectin type-III domain-containing protein</fullName>
    </recommendedName>
</protein>
<gene>
    <name evidence="3" type="ORF">DRP53_03665</name>
</gene>
<dbReference type="InterPro" id="IPR036116">
    <property type="entry name" value="FN3_sf"/>
</dbReference>
<dbReference type="InterPro" id="IPR013783">
    <property type="entry name" value="Ig-like_fold"/>
</dbReference>